<reference evidence="4" key="1">
    <citation type="submission" date="2022-10" db="EMBL/GenBank/DDBJ databases">
        <title>The complete genomes of actinobacterial strains from the NBC collection.</title>
        <authorList>
            <person name="Joergensen T.S."/>
            <person name="Alvarez Arevalo M."/>
            <person name="Sterndorff E.B."/>
            <person name="Faurdal D."/>
            <person name="Vuksanovic O."/>
            <person name="Mourched A.-S."/>
            <person name="Charusanti P."/>
            <person name="Shaw S."/>
            <person name="Blin K."/>
            <person name="Weber T."/>
        </authorList>
    </citation>
    <scope>NUCLEOTIDE SEQUENCE</scope>
    <source>
        <strain evidence="4">NBC_00148</strain>
    </source>
</reference>
<dbReference type="Pfam" id="PF00440">
    <property type="entry name" value="TetR_N"/>
    <property type="match status" value="1"/>
</dbReference>
<dbReference type="PANTHER" id="PTHR30055">
    <property type="entry name" value="HTH-TYPE TRANSCRIPTIONAL REGULATOR RUTR"/>
    <property type="match status" value="1"/>
</dbReference>
<dbReference type="PRINTS" id="PR00455">
    <property type="entry name" value="HTHTETR"/>
</dbReference>
<proteinExistence type="predicted"/>
<dbReference type="PROSITE" id="PS50977">
    <property type="entry name" value="HTH_TETR_2"/>
    <property type="match status" value="1"/>
</dbReference>
<dbReference type="Gene3D" id="1.10.357.10">
    <property type="entry name" value="Tetracycline Repressor, domain 2"/>
    <property type="match status" value="1"/>
</dbReference>
<organism evidence="4">
    <name type="scientific">Streptomyces sp. NBC_00148</name>
    <dbReference type="NCBI Taxonomy" id="2903626"/>
    <lineage>
        <taxon>Bacteria</taxon>
        <taxon>Bacillati</taxon>
        <taxon>Actinomycetota</taxon>
        <taxon>Actinomycetes</taxon>
        <taxon>Kitasatosporales</taxon>
        <taxon>Streptomycetaceae</taxon>
        <taxon>Streptomyces</taxon>
    </lineage>
</organism>
<sequence length="209" mass="22844">MTQGSKRGRPAGVDGEQTRRRIMIVAAEYVAEVGYANATMKDIAGRAGITGAAIYRYFPSKKELVATILHATVDSILRRLDEATQFPGTLQERFVALLEESLACMREYPSATRLNEAVQMEAGRHPEFGEALAARQLAEEKLYTRLIDDAVRNGELADDVDRQALSDMLTSFTWGLTHLAATVSPERHAAAIRRLEALLVSGSLGPRGA</sequence>
<dbReference type="SUPFAM" id="SSF46689">
    <property type="entry name" value="Homeodomain-like"/>
    <property type="match status" value="1"/>
</dbReference>
<dbReference type="AlphaFoldDB" id="A0AAU1M2R0"/>
<gene>
    <name evidence="4" type="ORF">OG222_33595</name>
</gene>
<accession>A0AAU1M2R0</accession>
<dbReference type="Gene3D" id="1.10.10.60">
    <property type="entry name" value="Homeodomain-like"/>
    <property type="match status" value="1"/>
</dbReference>
<dbReference type="InterPro" id="IPR001647">
    <property type="entry name" value="HTH_TetR"/>
</dbReference>
<dbReference type="GO" id="GO:0000976">
    <property type="term" value="F:transcription cis-regulatory region binding"/>
    <property type="evidence" value="ECO:0007669"/>
    <property type="project" value="TreeGrafter"/>
</dbReference>
<dbReference type="PROSITE" id="PS01081">
    <property type="entry name" value="HTH_TETR_1"/>
    <property type="match status" value="1"/>
</dbReference>
<dbReference type="EMBL" id="CP108169">
    <property type="protein sequence ID" value="WTQ77777.1"/>
    <property type="molecule type" value="Genomic_DNA"/>
</dbReference>
<feature type="domain" description="HTH tetR-type" evidence="3">
    <location>
        <begin position="16"/>
        <end position="76"/>
    </location>
</feature>
<dbReference type="SUPFAM" id="SSF48498">
    <property type="entry name" value="Tetracyclin repressor-like, C-terminal domain"/>
    <property type="match status" value="1"/>
</dbReference>
<protein>
    <submittedName>
        <fullName evidence="4">TetR/AcrR family transcriptional regulator</fullName>
    </submittedName>
</protein>
<evidence type="ECO:0000256" key="1">
    <source>
        <dbReference type="ARBA" id="ARBA00023125"/>
    </source>
</evidence>
<feature type="DNA-binding region" description="H-T-H motif" evidence="2">
    <location>
        <begin position="39"/>
        <end position="58"/>
    </location>
</feature>
<evidence type="ECO:0000256" key="2">
    <source>
        <dbReference type="PROSITE-ProRule" id="PRU00335"/>
    </source>
</evidence>
<dbReference type="InterPro" id="IPR036271">
    <property type="entry name" value="Tet_transcr_reg_TetR-rel_C_sf"/>
</dbReference>
<dbReference type="InterPro" id="IPR023772">
    <property type="entry name" value="DNA-bd_HTH_TetR-type_CS"/>
</dbReference>
<evidence type="ECO:0000313" key="4">
    <source>
        <dbReference type="EMBL" id="WTQ77777.1"/>
    </source>
</evidence>
<name>A0AAU1M2R0_9ACTN</name>
<dbReference type="InterPro" id="IPR009057">
    <property type="entry name" value="Homeodomain-like_sf"/>
</dbReference>
<evidence type="ECO:0000259" key="3">
    <source>
        <dbReference type="PROSITE" id="PS50977"/>
    </source>
</evidence>
<dbReference type="GO" id="GO:0003700">
    <property type="term" value="F:DNA-binding transcription factor activity"/>
    <property type="evidence" value="ECO:0007669"/>
    <property type="project" value="TreeGrafter"/>
</dbReference>
<dbReference type="PANTHER" id="PTHR30055:SF226">
    <property type="entry name" value="HTH-TYPE TRANSCRIPTIONAL REGULATOR PKSA"/>
    <property type="match status" value="1"/>
</dbReference>
<keyword evidence="1 2" id="KW-0238">DNA-binding</keyword>
<dbReference type="InterPro" id="IPR050109">
    <property type="entry name" value="HTH-type_TetR-like_transc_reg"/>
</dbReference>